<keyword evidence="2" id="KW-0812">Transmembrane</keyword>
<accession>A0A1T5AW77</accession>
<sequence>MSNKKQLSFFERFSNKVTSWAGSSYAFSGAFLVILAWAASGPFFNFSETWQLVINTGTTIITFLMVFLIQKAQNKDSKAIQLKLNELIAADERASNRMVDLEDMTEEELDKLHKFYEKLSDLAEKEDDIHTSHSIDAAEKVDQIKKAKKSSPVKKVGLTGKKEDMLSDATGKSKKPVIKRNAK</sequence>
<dbReference type="InterPro" id="IPR007251">
    <property type="entry name" value="Iron_permease_Fet4"/>
</dbReference>
<evidence type="ECO:0000256" key="2">
    <source>
        <dbReference type="SAM" id="Phobius"/>
    </source>
</evidence>
<dbReference type="OrthoDB" id="119761at2"/>
<keyword evidence="2" id="KW-0472">Membrane</keyword>
<protein>
    <submittedName>
        <fullName evidence="3">Low affinity Fe/Cu permease</fullName>
    </submittedName>
</protein>
<organism evidence="3 4">
    <name type="scientific">Daejeonella lutea</name>
    <dbReference type="NCBI Taxonomy" id="572036"/>
    <lineage>
        <taxon>Bacteria</taxon>
        <taxon>Pseudomonadati</taxon>
        <taxon>Bacteroidota</taxon>
        <taxon>Sphingobacteriia</taxon>
        <taxon>Sphingobacteriales</taxon>
        <taxon>Sphingobacteriaceae</taxon>
        <taxon>Daejeonella</taxon>
    </lineage>
</organism>
<feature type="region of interest" description="Disordered" evidence="1">
    <location>
        <begin position="146"/>
        <end position="183"/>
    </location>
</feature>
<feature type="transmembrane region" description="Helical" evidence="2">
    <location>
        <begin position="50"/>
        <end position="69"/>
    </location>
</feature>
<dbReference type="STRING" id="572036.SAMN05661099_1076"/>
<gene>
    <name evidence="3" type="ORF">SAMN05661099_1076</name>
</gene>
<keyword evidence="2" id="KW-1133">Transmembrane helix</keyword>
<dbReference type="RefSeq" id="WP_079701592.1">
    <property type="nucleotide sequence ID" value="NZ_FUYR01000001.1"/>
</dbReference>
<dbReference type="Proteomes" id="UP000189981">
    <property type="component" value="Unassembled WGS sequence"/>
</dbReference>
<feature type="transmembrane region" description="Helical" evidence="2">
    <location>
        <begin position="20"/>
        <end position="38"/>
    </location>
</feature>
<keyword evidence="4" id="KW-1185">Reference proteome</keyword>
<evidence type="ECO:0000313" key="4">
    <source>
        <dbReference type="Proteomes" id="UP000189981"/>
    </source>
</evidence>
<dbReference type="AlphaFoldDB" id="A0A1T5AW77"/>
<dbReference type="GO" id="GO:0055085">
    <property type="term" value="P:transmembrane transport"/>
    <property type="evidence" value="ECO:0007669"/>
    <property type="project" value="InterPro"/>
</dbReference>
<feature type="compositionally biased region" description="Basic residues" evidence="1">
    <location>
        <begin position="172"/>
        <end position="183"/>
    </location>
</feature>
<proteinExistence type="predicted"/>
<evidence type="ECO:0000313" key="3">
    <source>
        <dbReference type="EMBL" id="SKB39216.1"/>
    </source>
</evidence>
<reference evidence="4" key="1">
    <citation type="submission" date="2017-02" db="EMBL/GenBank/DDBJ databases">
        <authorList>
            <person name="Varghese N."/>
            <person name="Submissions S."/>
        </authorList>
    </citation>
    <scope>NUCLEOTIDE SEQUENCE [LARGE SCALE GENOMIC DNA]</scope>
    <source>
        <strain evidence="4">DSM 22385</strain>
    </source>
</reference>
<dbReference type="EMBL" id="FUYR01000001">
    <property type="protein sequence ID" value="SKB39216.1"/>
    <property type="molecule type" value="Genomic_DNA"/>
</dbReference>
<evidence type="ECO:0000256" key="1">
    <source>
        <dbReference type="SAM" id="MobiDB-lite"/>
    </source>
</evidence>
<dbReference type="Pfam" id="PF04120">
    <property type="entry name" value="Iron_permease"/>
    <property type="match status" value="1"/>
</dbReference>
<name>A0A1T5AW77_9SPHI</name>